<sequence length="88" mass="10386">MTLTEKWKMEGLQQGLQQGIIEGLKESILYTIELKFGSIPNDFKEKLNNISDANRLKEIQKKVVFANRQFRLYTFRVKRRVIESFTSC</sequence>
<reference evidence="1 2" key="1">
    <citation type="journal article" date="2009" name="J. Bacteriol.">
        <title>Complete and draft genome sequences of six members of the Aquificales.</title>
        <authorList>
            <person name="Reysenbach A.L."/>
            <person name="Hamamura N."/>
            <person name="Podar M."/>
            <person name="Griffiths E."/>
            <person name="Ferreira S."/>
            <person name="Hochstein R."/>
            <person name="Heidelberg J."/>
            <person name="Johnson J."/>
            <person name="Mead D."/>
            <person name="Pohorille A."/>
            <person name="Sarmiento M."/>
            <person name="Schweighofer K."/>
            <person name="Seshadri R."/>
            <person name="Voytek M.A."/>
        </authorList>
    </citation>
    <scope>NUCLEOTIDE SEQUENCE [LARGE SCALE GENOMIC DNA]</scope>
    <source>
        <strain evidence="2">Az-Fu1 / DSM 15241 / OCM 825</strain>
    </source>
</reference>
<keyword evidence="2" id="KW-1185">Reference proteome</keyword>
<organism evidence="1 2">
    <name type="scientific">Sulfurihydrogenibium azorense (strain DSM 15241 / OCM 825 / Az-Fu1)</name>
    <dbReference type="NCBI Taxonomy" id="204536"/>
    <lineage>
        <taxon>Bacteria</taxon>
        <taxon>Pseudomonadati</taxon>
        <taxon>Aquificota</taxon>
        <taxon>Aquificia</taxon>
        <taxon>Aquificales</taxon>
        <taxon>Hydrogenothermaceae</taxon>
        <taxon>Sulfurihydrogenibium</taxon>
    </lineage>
</organism>
<protein>
    <submittedName>
        <fullName evidence="1">Uncharacterized protein</fullName>
    </submittedName>
</protein>
<evidence type="ECO:0000313" key="1">
    <source>
        <dbReference type="EMBL" id="ACN98332.1"/>
    </source>
</evidence>
<name>C1DVI8_SULAA</name>
<evidence type="ECO:0000313" key="2">
    <source>
        <dbReference type="Proteomes" id="UP000001369"/>
    </source>
</evidence>
<dbReference type="Proteomes" id="UP000001369">
    <property type="component" value="Chromosome"/>
</dbReference>
<dbReference type="AlphaFoldDB" id="C1DVI8"/>
<dbReference type="EMBL" id="CP001229">
    <property type="protein sequence ID" value="ACN98332.1"/>
    <property type="molecule type" value="Genomic_DNA"/>
</dbReference>
<proteinExistence type="predicted"/>
<dbReference type="STRING" id="204536.SULAZ_1154"/>
<dbReference type="HOGENOM" id="CLU_2467839_0_0_0"/>
<accession>C1DVI8</accession>
<dbReference type="RefSeq" id="WP_012673657.1">
    <property type="nucleotide sequence ID" value="NC_012438.1"/>
</dbReference>
<dbReference type="OrthoDB" id="569771at2"/>
<gene>
    <name evidence="1" type="ordered locus">SULAZ_1154</name>
</gene>
<dbReference type="KEGG" id="saf:SULAZ_1154"/>
<dbReference type="eggNOG" id="COG5464">
    <property type="taxonomic scope" value="Bacteria"/>
</dbReference>